<feature type="transmembrane region" description="Helical" evidence="1">
    <location>
        <begin position="40"/>
        <end position="60"/>
    </location>
</feature>
<feature type="transmembrane region" description="Helical" evidence="1">
    <location>
        <begin position="72"/>
        <end position="91"/>
    </location>
</feature>
<feature type="transmembrane region" description="Helical" evidence="1">
    <location>
        <begin position="97"/>
        <end position="116"/>
    </location>
</feature>
<organism evidence="2 3">
    <name type="scientific">Gillisia mitskevichiae</name>
    <dbReference type="NCBI Taxonomy" id="270921"/>
    <lineage>
        <taxon>Bacteria</taxon>
        <taxon>Pseudomonadati</taxon>
        <taxon>Bacteroidota</taxon>
        <taxon>Flavobacteriia</taxon>
        <taxon>Flavobacteriales</taxon>
        <taxon>Flavobacteriaceae</taxon>
        <taxon>Gillisia</taxon>
    </lineage>
</organism>
<feature type="transmembrane region" description="Helical" evidence="1">
    <location>
        <begin position="7"/>
        <end position="28"/>
    </location>
</feature>
<feature type="transmembrane region" description="Helical" evidence="1">
    <location>
        <begin position="196"/>
        <end position="216"/>
    </location>
</feature>
<feature type="transmembrane region" description="Helical" evidence="1">
    <location>
        <begin position="128"/>
        <end position="147"/>
    </location>
</feature>
<name>A0A495P4K2_9FLAO</name>
<keyword evidence="1" id="KW-0472">Membrane</keyword>
<comment type="caution">
    <text evidence="2">The sequence shown here is derived from an EMBL/GenBank/DDBJ whole genome shotgun (WGS) entry which is preliminary data.</text>
</comment>
<proteinExistence type="predicted"/>
<accession>A0A495P4K2</accession>
<protein>
    <recommendedName>
        <fullName evidence="4">UbiA prenyltransferase family protein</fullName>
    </recommendedName>
</protein>
<dbReference type="AlphaFoldDB" id="A0A495P4K2"/>
<keyword evidence="1" id="KW-1133">Transmembrane helix</keyword>
<feature type="transmembrane region" description="Helical" evidence="1">
    <location>
        <begin position="222"/>
        <end position="241"/>
    </location>
</feature>
<evidence type="ECO:0000313" key="3">
    <source>
        <dbReference type="Proteomes" id="UP000276282"/>
    </source>
</evidence>
<feature type="transmembrane region" description="Helical" evidence="1">
    <location>
        <begin position="153"/>
        <end position="175"/>
    </location>
</feature>
<reference evidence="2 3" key="1">
    <citation type="submission" date="2018-10" db="EMBL/GenBank/DDBJ databases">
        <title>Genomic Encyclopedia of Archaeal and Bacterial Type Strains, Phase II (KMG-II): from individual species to whole genera.</title>
        <authorList>
            <person name="Goeker M."/>
        </authorList>
    </citation>
    <scope>NUCLEOTIDE SEQUENCE [LARGE SCALE GENOMIC DNA]</scope>
    <source>
        <strain evidence="2 3">DSM 19839</strain>
    </source>
</reference>
<dbReference type="Proteomes" id="UP000276282">
    <property type="component" value="Unassembled WGS sequence"/>
</dbReference>
<evidence type="ECO:0008006" key="4">
    <source>
        <dbReference type="Google" id="ProtNLM"/>
    </source>
</evidence>
<sequence>MNLKSILNFYINSSIHVALTVVSLAIITMQNFEISIDINVILFIFLGTITGYNIVKYAGIAGLHHLSLTKNLRLIQVFSFLIFLILLYILFQLTWNVVIFSAVMGLCTLLYILPFFGGGRNLRALAGVKIYVIAFVWSGVTVLLPLIGKTELLQWDVLLEFIQRFLFVLVLTLPFEIRDLKFDMANLKTVAQIFGVTKTKILGILCLFAVILLEFLKMNSNFESVISLICICVLLSILLINSRIRQTKYYSSFWVEGIPVLWCCLLLVMQFIYR</sequence>
<evidence type="ECO:0000256" key="1">
    <source>
        <dbReference type="SAM" id="Phobius"/>
    </source>
</evidence>
<feature type="transmembrane region" description="Helical" evidence="1">
    <location>
        <begin position="253"/>
        <end position="273"/>
    </location>
</feature>
<keyword evidence="3" id="KW-1185">Reference proteome</keyword>
<dbReference type="OrthoDB" id="1467772at2"/>
<dbReference type="EMBL" id="RBLG01000004">
    <property type="protein sequence ID" value="RKS44925.1"/>
    <property type="molecule type" value="Genomic_DNA"/>
</dbReference>
<evidence type="ECO:0000313" key="2">
    <source>
        <dbReference type="EMBL" id="RKS44925.1"/>
    </source>
</evidence>
<keyword evidence="1" id="KW-0812">Transmembrane</keyword>
<gene>
    <name evidence="2" type="ORF">BC962_2597</name>
</gene>